<evidence type="ECO:0000313" key="3">
    <source>
        <dbReference type="EMBL" id="OOC11463.1"/>
    </source>
</evidence>
<evidence type="ECO:0000256" key="1">
    <source>
        <dbReference type="SAM" id="SignalP"/>
    </source>
</evidence>
<evidence type="ECO:0000313" key="4">
    <source>
        <dbReference type="Proteomes" id="UP000189177"/>
    </source>
</evidence>
<protein>
    <submittedName>
        <fullName evidence="3">Aldo/keto reductase</fullName>
    </submittedName>
</protein>
<sequence>MIDRRRSRRSFLKLAAASAAGWWASLSPAGFAAEREPHRKPIPSSGERIPVIGMGTWITFNVPDAPGPMAVRREILGRFFARGGGMIDSSPMYGRAEAVVGDCLRALDRPEALFSATKIWTRSTSTGREQHADSLDLWGAGRLDLQQVHNLQNWQAHLETLRERREAGEVRYIGITTSHGRRHDEMERIMRSEDLDFVQLTYNILDREAEQRLLPLATERGIAVIANRPFRQKALIERFEDHPLPDWAAEIECENWPQFLLKFIVSHPDVTCAIPATSVVAHMGENMGALYGPMPDAAMRERMVAWVGDL</sequence>
<dbReference type="InterPro" id="IPR006311">
    <property type="entry name" value="TAT_signal"/>
</dbReference>
<comment type="caution">
    <text evidence="3">The sequence shown here is derived from an EMBL/GenBank/DDBJ whole genome shotgun (WGS) entry which is preliminary data.</text>
</comment>
<dbReference type="EMBL" id="MUZR01000002">
    <property type="protein sequence ID" value="OOC11463.1"/>
    <property type="molecule type" value="Genomic_DNA"/>
</dbReference>
<evidence type="ECO:0000259" key="2">
    <source>
        <dbReference type="Pfam" id="PF00248"/>
    </source>
</evidence>
<dbReference type="PROSITE" id="PS51318">
    <property type="entry name" value="TAT"/>
    <property type="match status" value="1"/>
</dbReference>
<dbReference type="AlphaFoldDB" id="A0A1V3A304"/>
<feature type="signal peptide" evidence="1">
    <location>
        <begin position="1"/>
        <end position="32"/>
    </location>
</feature>
<dbReference type="PANTHER" id="PTHR43312:SF1">
    <property type="entry name" value="NADP-DEPENDENT OXIDOREDUCTASE DOMAIN-CONTAINING PROTEIN"/>
    <property type="match status" value="1"/>
</dbReference>
<dbReference type="InterPro" id="IPR023210">
    <property type="entry name" value="NADP_OxRdtase_dom"/>
</dbReference>
<accession>A0A1V3A304</accession>
<reference evidence="3 4" key="1">
    <citation type="submission" date="2017-02" db="EMBL/GenBank/DDBJ databases">
        <title>Genomic diversity within the haloalkaliphilic genus Thioalkalivibrio.</title>
        <authorList>
            <person name="Ahn A.-C."/>
            <person name="Meier-Kolthoff J."/>
            <person name="Overmars L."/>
            <person name="Richter M."/>
            <person name="Woyke T."/>
            <person name="Sorokin D.Y."/>
            <person name="Muyzer G."/>
        </authorList>
    </citation>
    <scope>NUCLEOTIDE SEQUENCE [LARGE SCALE GENOMIC DNA]</scope>
    <source>
        <strain evidence="3 4">HL17</strain>
    </source>
</reference>
<dbReference type="RefSeq" id="WP_077243445.1">
    <property type="nucleotide sequence ID" value="NZ_MUZR01000002.1"/>
</dbReference>
<organism evidence="3 4">
    <name type="scientific">Thioalkalivibrio halophilus</name>
    <dbReference type="NCBI Taxonomy" id="252474"/>
    <lineage>
        <taxon>Bacteria</taxon>
        <taxon>Pseudomonadati</taxon>
        <taxon>Pseudomonadota</taxon>
        <taxon>Gammaproteobacteria</taxon>
        <taxon>Chromatiales</taxon>
        <taxon>Ectothiorhodospiraceae</taxon>
        <taxon>Thioalkalivibrio</taxon>
    </lineage>
</organism>
<feature type="chain" id="PRO_5013002513" evidence="1">
    <location>
        <begin position="33"/>
        <end position="310"/>
    </location>
</feature>
<dbReference type="InterPro" id="IPR053135">
    <property type="entry name" value="AKR2_Oxidoreductase"/>
</dbReference>
<feature type="domain" description="NADP-dependent oxidoreductase" evidence="2">
    <location>
        <begin position="52"/>
        <end position="297"/>
    </location>
</feature>
<keyword evidence="1" id="KW-0732">Signal</keyword>
<proteinExistence type="predicted"/>
<dbReference type="CDD" id="cd19095">
    <property type="entry name" value="AKR_PA4992-like"/>
    <property type="match status" value="1"/>
</dbReference>
<dbReference type="InterPro" id="IPR036812">
    <property type="entry name" value="NAD(P)_OxRdtase_dom_sf"/>
</dbReference>
<name>A0A1V3A304_9GAMM</name>
<dbReference type="SUPFAM" id="SSF51430">
    <property type="entry name" value="NAD(P)-linked oxidoreductase"/>
    <property type="match status" value="1"/>
</dbReference>
<keyword evidence="4" id="KW-1185">Reference proteome</keyword>
<dbReference type="Gene3D" id="3.20.20.100">
    <property type="entry name" value="NADP-dependent oxidoreductase domain"/>
    <property type="match status" value="1"/>
</dbReference>
<dbReference type="PANTHER" id="PTHR43312">
    <property type="entry name" value="D-THREO-ALDOSE 1-DEHYDROGENASE"/>
    <property type="match status" value="1"/>
</dbReference>
<dbReference type="OrthoDB" id="8563187at2"/>
<dbReference type="STRING" id="252474.B1A74_00400"/>
<dbReference type="Pfam" id="PF00248">
    <property type="entry name" value="Aldo_ket_red"/>
    <property type="match status" value="1"/>
</dbReference>
<gene>
    <name evidence="3" type="ORF">B1A74_00400</name>
</gene>
<dbReference type="Proteomes" id="UP000189177">
    <property type="component" value="Unassembled WGS sequence"/>
</dbReference>